<dbReference type="AlphaFoldDB" id="A0A2T7D2X8"/>
<feature type="compositionally biased region" description="Low complexity" evidence="1">
    <location>
        <begin position="140"/>
        <end position="158"/>
    </location>
</feature>
<evidence type="ECO:0000256" key="1">
    <source>
        <dbReference type="SAM" id="MobiDB-lite"/>
    </source>
</evidence>
<protein>
    <recommendedName>
        <fullName evidence="4">Myb/SANT-like domain-containing protein</fullName>
    </recommendedName>
</protein>
<dbReference type="PANTHER" id="PTHR47069:SF11">
    <property type="entry name" value="OS04G0275550 PROTEIN"/>
    <property type="match status" value="1"/>
</dbReference>
<reference evidence="2 3" key="1">
    <citation type="submission" date="2018-04" db="EMBL/GenBank/DDBJ databases">
        <title>WGS assembly of Panicum hallii var. hallii HAL2.</title>
        <authorList>
            <person name="Lovell J."/>
            <person name="Jenkins J."/>
            <person name="Lowry D."/>
            <person name="Mamidi S."/>
            <person name="Sreedasyam A."/>
            <person name="Weng X."/>
            <person name="Barry K."/>
            <person name="Bonette J."/>
            <person name="Campitelli B."/>
            <person name="Daum C."/>
            <person name="Gordon S."/>
            <person name="Gould B."/>
            <person name="Lipzen A."/>
            <person name="MacQueen A."/>
            <person name="Palacio-Mejia J."/>
            <person name="Plott C."/>
            <person name="Shakirov E."/>
            <person name="Shu S."/>
            <person name="Yoshinaga Y."/>
            <person name="Zane M."/>
            <person name="Rokhsar D."/>
            <person name="Grimwood J."/>
            <person name="Schmutz J."/>
            <person name="Juenger T."/>
        </authorList>
    </citation>
    <scope>NUCLEOTIDE SEQUENCE [LARGE SCALE GENOMIC DNA]</scope>
    <source>
        <strain evidence="3">cv. HAL2</strain>
    </source>
</reference>
<dbReference type="Proteomes" id="UP000244336">
    <property type="component" value="Chromosome 6"/>
</dbReference>
<keyword evidence="3" id="KW-1185">Reference proteome</keyword>
<accession>A0A2T7D2X8</accession>
<dbReference type="Gramene" id="PUZ49957">
    <property type="protein sequence ID" value="PUZ49957"/>
    <property type="gene ID" value="GQ55_6G021100"/>
</dbReference>
<dbReference type="PANTHER" id="PTHR47069">
    <property type="match status" value="1"/>
</dbReference>
<feature type="region of interest" description="Disordered" evidence="1">
    <location>
        <begin position="113"/>
        <end position="170"/>
    </location>
</feature>
<gene>
    <name evidence="2" type="ORF">GQ55_6G021100</name>
</gene>
<proteinExistence type="predicted"/>
<evidence type="ECO:0000313" key="2">
    <source>
        <dbReference type="EMBL" id="PUZ49957.1"/>
    </source>
</evidence>
<sequence>MGYCIRGQMSKWGWQNLTEEYFKWTKLVHDNVIFGNKLRALKKEWRAIRDLQIKETGLGRSSDGSVNASEQWWAENSQAKQKELKHGLPAYLPEMDKMFEGVCVTGETSYVPGRRKVPQTISSDEDEDGGDTTPQSTPHSSGSKRSFSSLSTRSTGSSPTKKSRSPAVRAMQSDMRELNVILENRTASQNQIWAERQKAEQQLEQEKRDRRKRVREMARQLGVAGDSRLWVGVLKLVRSDEDMECFEEADEEGRKCILAHLSGEADEPSARVDADAARKQQWEKDFFAMLEEEDQEEIALIYGTLCCREVLSGGLRVPQLSRLPGSIQENHVPYSRLPKRRRTTR</sequence>
<name>A0A2T7D2X8_9POAL</name>
<dbReference type="EMBL" id="CM009754">
    <property type="protein sequence ID" value="PUZ49957.1"/>
    <property type="molecule type" value="Genomic_DNA"/>
</dbReference>
<evidence type="ECO:0000313" key="3">
    <source>
        <dbReference type="Proteomes" id="UP000244336"/>
    </source>
</evidence>
<organism evidence="2 3">
    <name type="scientific">Panicum hallii var. hallii</name>
    <dbReference type="NCBI Taxonomy" id="1504633"/>
    <lineage>
        <taxon>Eukaryota</taxon>
        <taxon>Viridiplantae</taxon>
        <taxon>Streptophyta</taxon>
        <taxon>Embryophyta</taxon>
        <taxon>Tracheophyta</taxon>
        <taxon>Spermatophyta</taxon>
        <taxon>Magnoliopsida</taxon>
        <taxon>Liliopsida</taxon>
        <taxon>Poales</taxon>
        <taxon>Poaceae</taxon>
        <taxon>PACMAD clade</taxon>
        <taxon>Panicoideae</taxon>
        <taxon>Panicodae</taxon>
        <taxon>Paniceae</taxon>
        <taxon>Panicinae</taxon>
        <taxon>Panicum</taxon>
        <taxon>Panicum sect. Panicum</taxon>
    </lineage>
</organism>
<evidence type="ECO:0008006" key="4">
    <source>
        <dbReference type="Google" id="ProtNLM"/>
    </source>
</evidence>